<sequence length="46" mass="4845">MNYDPASNTLLAVAKCSRGRQWAGAVGFGLAAGVIWYLTVAIRAGF</sequence>
<keyword evidence="1" id="KW-0812">Transmembrane</keyword>
<dbReference type="KEGG" id="ccam:M5D45_10595"/>
<proteinExistence type="predicted"/>
<dbReference type="EMBL" id="CP097330">
    <property type="protein sequence ID" value="URF03004.1"/>
    <property type="molecule type" value="Genomic_DNA"/>
</dbReference>
<evidence type="ECO:0000256" key="1">
    <source>
        <dbReference type="SAM" id="Phobius"/>
    </source>
</evidence>
<evidence type="ECO:0000313" key="3">
    <source>
        <dbReference type="Proteomes" id="UP001056132"/>
    </source>
</evidence>
<dbReference type="RefSeq" id="WP_250024642.1">
    <property type="nucleotide sequence ID" value="NZ_CP097330.1"/>
</dbReference>
<evidence type="ECO:0000313" key="2">
    <source>
        <dbReference type="EMBL" id="URF03004.1"/>
    </source>
</evidence>
<gene>
    <name evidence="2" type="ORF">M5D45_10595</name>
</gene>
<reference evidence="2" key="1">
    <citation type="journal article" date="2022" name="Microbiol. Resour. Announc.">
        <title>Genome Sequence of Cupriavidus campinensis Strain G5, a Member of a Bacterial Consortium Capable of Polyethylene Degradation.</title>
        <authorList>
            <person name="Schneider B."/>
            <person name="Pfeiffer F."/>
            <person name="Dyall-Smith M."/>
            <person name="Kunte H.J."/>
        </authorList>
    </citation>
    <scope>NUCLEOTIDE SEQUENCE</scope>
    <source>
        <strain evidence="2">G5</strain>
    </source>
</reference>
<accession>A0AAE9HVQ5</accession>
<protein>
    <submittedName>
        <fullName evidence="2">Uncharacterized protein</fullName>
    </submittedName>
</protein>
<keyword evidence="1" id="KW-1133">Transmembrane helix</keyword>
<keyword evidence="1" id="KW-0472">Membrane</keyword>
<dbReference type="Proteomes" id="UP001056132">
    <property type="component" value="Chromosome 1"/>
</dbReference>
<reference evidence="2" key="2">
    <citation type="submission" date="2022-05" db="EMBL/GenBank/DDBJ databases">
        <authorList>
            <person name="Kunte H.-J."/>
        </authorList>
    </citation>
    <scope>NUCLEOTIDE SEQUENCE</scope>
    <source>
        <strain evidence="2">G5</strain>
    </source>
</reference>
<dbReference type="AlphaFoldDB" id="A0AAE9HVQ5"/>
<organism evidence="2 3">
    <name type="scientific">Cupriavidus campinensis</name>
    <dbReference type="NCBI Taxonomy" id="151783"/>
    <lineage>
        <taxon>Bacteria</taxon>
        <taxon>Pseudomonadati</taxon>
        <taxon>Pseudomonadota</taxon>
        <taxon>Betaproteobacteria</taxon>
        <taxon>Burkholderiales</taxon>
        <taxon>Burkholderiaceae</taxon>
        <taxon>Cupriavidus</taxon>
    </lineage>
</organism>
<name>A0AAE9HVQ5_9BURK</name>
<feature type="transmembrane region" description="Helical" evidence="1">
    <location>
        <begin position="22"/>
        <end position="42"/>
    </location>
</feature>